<reference evidence="3" key="1">
    <citation type="submission" date="2017-02" db="EMBL/GenBank/DDBJ databases">
        <authorList>
            <person name="Varghese N."/>
            <person name="Submissions S."/>
        </authorList>
    </citation>
    <scope>NUCLEOTIDE SEQUENCE [LARGE SCALE GENOMIC DNA]</scope>
    <source>
        <strain evidence="3">ATCC 27094</strain>
    </source>
</reference>
<name>A0A1T4QHC4_9HYPH</name>
<gene>
    <name evidence="2" type="ORF">SAMN02745126_03204</name>
</gene>
<dbReference type="Pfam" id="PF02515">
    <property type="entry name" value="CoA_transf_3"/>
    <property type="match status" value="1"/>
</dbReference>
<dbReference type="PANTHER" id="PTHR48207">
    <property type="entry name" value="SUCCINATE--HYDROXYMETHYLGLUTARATE COA-TRANSFERASE"/>
    <property type="match status" value="1"/>
</dbReference>
<dbReference type="InterPro" id="IPR050483">
    <property type="entry name" value="CoA-transferase_III_domain"/>
</dbReference>
<keyword evidence="3" id="KW-1185">Reference proteome</keyword>
<evidence type="ECO:0000313" key="2">
    <source>
        <dbReference type="EMBL" id="SKA02678.1"/>
    </source>
</evidence>
<dbReference type="InterPro" id="IPR003673">
    <property type="entry name" value="CoA-Trfase_fam_III"/>
</dbReference>
<protein>
    <submittedName>
        <fullName evidence="2">Crotonobetainyl-CoA:carnitine CoA-transferase CaiB</fullName>
    </submittedName>
</protein>
<evidence type="ECO:0000313" key="3">
    <source>
        <dbReference type="Proteomes" id="UP000190092"/>
    </source>
</evidence>
<dbReference type="Gene3D" id="3.30.1540.10">
    <property type="entry name" value="formyl-coa transferase, domain 3"/>
    <property type="match status" value="1"/>
</dbReference>
<proteinExistence type="predicted"/>
<accession>A0A1T4QHC4</accession>
<dbReference type="STRING" id="225324.SAMN02745126_03204"/>
<dbReference type="SUPFAM" id="SSF89796">
    <property type="entry name" value="CoA-transferase family III (CaiB/BaiF)"/>
    <property type="match status" value="1"/>
</dbReference>
<dbReference type="RefSeq" id="WP_085934902.1">
    <property type="nucleotide sequence ID" value="NZ_FUWJ01000003.1"/>
</dbReference>
<sequence length="399" mass="43505">MVKGAFDGVTVLDFTQGVAGPHASMLLALHGADVIKIEPPEGDWGRALGELKGDHCAHSIAFNRGKRSIALDLKSPDGIAVVKKLAAKADVVMESFRPGVIGRLGFGYEDLKKINPKVVYCSISGFGQTGPYSKRPTVDGLIQAFSGMMVMNKMPDGTPWRQGMIAVDVTTGLYTFQALAPAIMRQFRFGEGCYIDSSLMRAAAAYQGAKLMEWVFSKGNPPVLYMPAGSYKTANGYIMLSAMRPHHFRLLFELIGREDIANDPDLQSHDNRIRNAAKIIKALNETMPQKTTEEWIEILQPKDVFCERVNNYTDYLQHPHVKATGAVDWIEQDGMGALPVANIPGLPRASEHPPQQYAPHIGENGPEILRELSYSAADIDAMLSRGGVRAPAPAVKAAD</sequence>
<dbReference type="Gene3D" id="3.40.50.10540">
    <property type="entry name" value="Crotonobetainyl-coa:carnitine coa-transferase, domain 1"/>
    <property type="match status" value="1"/>
</dbReference>
<dbReference type="PANTHER" id="PTHR48207:SF3">
    <property type="entry name" value="SUCCINATE--HYDROXYMETHYLGLUTARATE COA-TRANSFERASE"/>
    <property type="match status" value="1"/>
</dbReference>
<dbReference type="Proteomes" id="UP000190092">
    <property type="component" value="Unassembled WGS sequence"/>
</dbReference>
<dbReference type="EMBL" id="FUWJ01000003">
    <property type="protein sequence ID" value="SKA02678.1"/>
    <property type="molecule type" value="Genomic_DNA"/>
</dbReference>
<dbReference type="InterPro" id="IPR044855">
    <property type="entry name" value="CoA-Trfase_III_dom3_sf"/>
</dbReference>
<organism evidence="2 3">
    <name type="scientific">Enhydrobacter aerosaccus</name>
    <dbReference type="NCBI Taxonomy" id="225324"/>
    <lineage>
        <taxon>Bacteria</taxon>
        <taxon>Pseudomonadati</taxon>
        <taxon>Pseudomonadota</taxon>
        <taxon>Alphaproteobacteria</taxon>
        <taxon>Hyphomicrobiales</taxon>
        <taxon>Enhydrobacter</taxon>
    </lineage>
</organism>
<dbReference type="OrthoDB" id="7457784at2"/>
<dbReference type="InterPro" id="IPR023606">
    <property type="entry name" value="CoA-Trfase_III_dom_1_sf"/>
</dbReference>
<evidence type="ECO:0000256" key="1">
    <source>
        <dbReference type="ARBA" id="ARBA00022679"/>
    </source>
</evidence>
<dbReference type="GO" id="GO:0008410">
    <property type="term" value="F:CoA-transferase activity"/>
    <property type="evidence" value="ECO:0007669"/>
    <property type="project" value="TreeGrafter"/>
</dbReference>
<dbReference type="AlphaFoldDB" id="A0A1T4QHC4"/>
<keyword evidence="1 2" id="KW-0808">Transferase</keyword>